<keyword evidence="2" id="KW-1185">Reference proteome</keyword>
<dbReference type="Proteomes" id="UP000005446">
    <property type="component" value="Unassembled WGS sequence"/>
</dbReference>
<dbReference type="InParanoid" id="H0EEM4"/>
<comment type="caution">
    <text evidence="1">The sequence shown here is derived from an EMBL/GenBank/DDBJ whole genome shotgun (WGS) entry which is preliminary data.</text>
</comment>
<reference evidence="1 2" key="1">
    <citation type="journal article" date="2012" name="Eukaryot. Cell">
        <title>Genome sequence of the fungus Glarea lozoyensis: the first genome sequence of a species from the Helotiaceae family.</title>
        <authorList>
            <person name="Youssar L."/>
            <person name="Gruening B.A."/>
            <person name="Erxleben A."/>
            <person name="Guenther S."/>
            <person name="Huettel W."/>
        </authorList>
    </citation>
    <scope>NUCLEOTIDE SEQUENCE [LARGE SCALE GENOMIC DNA]</scope>
    <source>
        <strain evidence="2">ATCC 74030 / MF5533</strain>
    </source>
</reference>
<evidence type="ECO:0000313" key="2">
    <source>
        <dbReference type="Proteomes" id="UP000005446"/>
    </source>
</evidence>
<organism evidence="1 2">
    <name type="scientific">Glarea lozoyensis (strain ATCC 74030 / MF5533)</name>
    <dbReference type="NCBI Taxonomy" id="1104152"/>
    <lineage>
        <taxon>Eukaryota</taxon>
        <taxon>Fungi</taxon>
        <taxon>Dikarya</taxon>
        <taxon>Ascomycota</taxon>
        <taxon>Pezizomycotina</taxon>
        <taxon>Leotiomycetes</taxon>
        <taxon>Helotiales</taxon>
        <taxon>Helotiaceae</taxon>
        <taxon>Glarea</taxon>
    </lineage>
</organism>
<name>H0EEM4_GLAL7</name>
<accession>H0EEM4</accession>
<dbReference type="EMBL" id="AGUE01000016">
    <property type="protein sequence ID" value="EHL02937.1"/>
    <property type="molecule type" value="Genomic_DNA"/>
</dbReference>
<dbReference type="AlphaFoldDB" id="H0EEM4"/>
<protein>
    <submittedName>
        <fullName evidence="1">Uncharacterized protein</fullName>
    </submittedName>
</protein>
<proteinExistence type="predicted"/>
<evidence type="ECO:0000313" key="1">
    <source>
        <dbReference type="EMBL" id="EHL02937.1"/>
    </source>
</evidence>
<dbReference type="HOGENOM" id="CLU_2589978_0_0_1"/>
<gene>
    <name evidence="1" type="ORF">M7I_0904</name>
</gene>
<sequence length="80" mass="9424">MKAAGGGLAHWWPLREDTDYKLEVYGEPENHDNFQINEKASVFKRIEVSQLQQINRAKQHKSRKSFNFLRRGWPKTLLLA</sequence>